<dbReference type="RefSeq" id="WP_013654219.1">
    <property type="nucleotide sequence ID" value="NC_015259.1"/>
</dbReference>
<dbReference type="eggNOG" id="COG5457">
    <property type="taxonomic scope" value="Bacteria"/>
</dbReference>
<dbReference type="HOGENOM" id="CLU_2234039_0_0_5"/>
<evidence type="ECO:0000313" key="3">
    <source>
        <dbReference type="Proteomes" id="UP000008130"/>
    </source>
</evidence>
<evidence type="ECO:0000313" key="2">
    <source>
        <dbReference type="EMBL" id="ADZ71910.1"/>
    </source>
</evidence>
<dbReference type="Pfam" id="PF06568">
    <property type="entry name" value="YjiS-like"/>
    <property type="match status" value="1"/>
</dbReference>
<feature type="domain" description="YjiS-like" evidence="1">
    <location>
        <begin position="16"/>
        <end position="52"/>
    </location>
</feature>
<protein>
    <recommendedName>
        <fullName evidence="1">YjiS-like domain-containing protein</fullName>
    </recommendedName>
</protein>
<gene>
    <name evidence="2" type="ordered locus">SL003B_3488</name>
</gene>
<dbReference type="AlphaFoldDB" id="F2J0W4"/>
<reference evidence="2 3" key="1">
    <citation type="journal article" date="2011" name="J. Bacteriol.">
        <title>Complete genome sequence of Polymorphum gilvum SL003B-26A1T, a crude oil-degrading bacterium from oil-polluted saline soil.</title>
        <authorList>
            <person name="Li S.G."/>
            <person name="Tang Y.Q."/>
            <person name="Nie Y."/>
            <person name="Cai M."/>
            <person name="Wu X.L."/>
        </authorList>
    </citation>
    <scope>NUCLEOTIDE SEQUENCE [LARGE SCALE GENOMIC DNA]</scope>
    <source>
        <strain evidence="3">LMG 25793 / CGMCC 1.9160 / SL003B-26A1</strain>
    </source>
</reference>
<name>F2J0W4_POLGS</name>
<dbReference type="Proteomes" id="UP000008130">
    <property type="component" value="Chromosome"/>
</dbReference>
<dbReference type="InterPro" id="IPR009506">
    <property type="entry name" value="YjiS-like"/>
</dbReference>
<dbReference type="KEGG" id="pgv:SL003B_3488"/>
<accession>F2J0W4</accession>
<dbReference type="EMBL" id="CP002568">
    <property type="protein sequence ID" value="ADZ71910.1"/>
    <property type="molecule type" value="Genomic_DNA"/>
</dbReference>
<evidence type="ECO:0000259" key="1">
    <source>
        <dbReference type="Pfam" id="PF06568"/>
    </source>
</evidence>
<organism evidence="2 3">
    <name type="scientific">Polymorphum gilvum (strain LMG 25793 / CGMCC 1.9160 / SL003B-26A1)</name>
    <dbReference type="NCBI Taxonomy" id="991905"/>
    <lineage>
        <taxon>Bacteria</taxon>
        <taxon>Pseudomonadati</taxon>
        <taxon>Pseudomonadota</taxon>
        <taxon>Alphaproteobacteria</taxon>
        <taxon>Rhodobacterales</taxon>
        <taxon>Paracoccaceae</taxon>
        <taxon>Polymorphum</taxon>
    </lineage>
</organism>
<keyword evidence="3" id="KW-1185">Reference proteome</keyword>
<sequence>MSAPVSPPLIGRIAGFVARTWRAMSFRREIAELATWTDSQLDDIGLTRADVRRALREPLFSDPSRVLRNSVGERRLARDEPALNVVVLPAAADRPATRRGPQLAA</sequence>
<proteinExistence type="predicted"/>
<dbReference type="OrthoDB" id="8096613at2"/>